<sequence length="357" mass="40605">MTLNIVAKLTNFGHQSFAKAMFASDLKLRILFIVSTGLVAFTVQAQTAPASLTTATKPVLAPSGAAPSPLDGFSSIPSSLTTLGLPTGASLKDQKDAYLAGIMPDLGLKVKQLKKMKADRKSKAKLSKTEYEGLSMVKAYTKFGSGERTVIEEFFVLRDNDAAKPLPYIREIYRFYQKSARVTSSIVRDEGTGLLLHGPYKRYQNGDLVEEGYYYAGMKDGRWEKYDSKFMLVDKARWYRGVPAESRLVYYDSTHRKIKEIIPMEYGKVKGTYMAFYENGLLAEEGKYENGVKIGRWTEYYPVNPNGRRMRRKLSQYAKDQWDTEFEPYTITEWDEKGKVTFERAKEKVIQEEETEN</sequence>
<dbReference type="Proteomes" id="UP000002028">
    <property type="component" value="Chromosome"/>
</dbReference>
<gene>
    <name evidence="1" type="ordered locus">Slin_5689</name>
</gene>
<dbReference type="STRING" id="504472.Slin_5689"/>
<reference evidence="1 2" key="1">
    <citation type="journal article" date="2010" name="Stand. Genomic Sci.">
        <title>Complete genome sequence of Spirosoma linguale type strain (1).</title>
        <authorList>
            <person name="Lail K."/>
            <person name="Sikorski J."/>
            <person name="Saunders E."/>
            <person name="Lapidus A."/>
            <person name="Glavina Del Rio T."/>
            <person name="Copeland A."/>
            <person name="Tice H."/>
            <person name="Cheng J.-F."/>
            <person name="Lucas S."/>
            <person name="Nolan M."/>
            <person name="Bruce D."/>
            <person name="Goodwin L."/>
            <person name="Pitluck S."/>
            <person name="Ivanova N."/>
            <person name="Mavromatis K."/>
            <person name="Ovchinnikova G."/>
            <person name="Pati A."/>
            <person name="Chen A."/>
            <person name="Palaniappan K."/>
            <person name="Land M."/>
            <person name="Hauser L."/>
            <person name="Chang Y.-J."/>
            <person name="Jeffries C.D."/>
            <person name="Chain P."/>
            <person name="Brettin T."/>
            <person name="Detter J.C."/>
            <person name="Schuetze A."/>
            <person name="Rohde M."/>
            <person name="Tindall B.J."/>
            <person name="Goeker M."/>
            <person name="Bristow J."/>
            <person name="Eisen J.A."/>
            <person name="Markowitz V."/>
            <person name="Hugenholtz P."/>
            <person name="Kyrpides N.C."/>
            <person name="Klenk H.-P."/>
            <person name="Chen F."/>
        </authorList>
    </citation>
    <scope>NUCLEOTIDE SEQUENCE [LARGE SCALE GENOMIC DNA]</scope>
    <source>
        <strain evidence="2">ATCC 33905 / DSM 74 / LMG 10896 / Claus 1</strain>
    </source>
</reference>
<protein>
    <recommendedName>
        <fullName evidence="3">MORN variant repeat protein</fullName>
    </recommendedName>
</protein>
<accession>D2QS72</accession>
<organism evidence="1 2">
    <name type="scientific">Spirosoma linguale (strain ATCC 33905 / DSM 74 / LMG 10896 / Claus 1)</name>
    <dbReference type="NCBI Taxonomy" id="504472"/>
    <lineage>
        <taxon>Bacteria</taxon>
        <taxon>Pseudomonadati</taxon>
        <taxon>Bacteroidota</taxon>
        <taxon>Cytophagia</taxon>
        <taxon>Cytophagales</taxon>
        <taxon>Cytophagaceae</taxon>
        <taxon>Spirosoma</taxon>
    </lineage>
</organism>
<dbReference type="EMBL" id="CP001769">
    <property type="protein sequence ID" value="ADB41654.1"/>
    <property type="molecule type" value="Genomic_DNA"/>
</dbReference>
<dbReference type="HOGENOM" id="CLU_070766_0_0_10"/>
<dbReference type="AlphaFoldDB" id="D2QS72"/>
<dbReference type="Gene3D" id="3.90.930.1">
    <property type="match status" value="1"/>
</dbReference>
<keyword evidence="2" id="KW-1185">Reference proteome</keyword>
<dbReference type="RefSeq" id="WP_012930147.1">
    <property type="nucleotide sequence ID" value="NC_013730.1"/>
</dbReference>
<name>D2QS72_SPILD</name>
<dbReference type="KEGG" id="sli:Slin_5689"/>
<evidence type="ECO:0008006" key="3">
    <source>
        <dbReference type="Google" id="ProtNLM"/>
    </source>
</evidence>
<dbReference type="SUPFAM" id="SSF82185">
    <property type="entry name" value="Histone H3 K4-specific methyltransferase SET7/9 N-terminal domain"/>
    <property type="match status" value="1"/>
</dbReference>
<evidence type="ECO:0000313" key="2">
    <source>
        <dbReference type="Proteomes" id="UP000002028"/>
    </source>
</evidence>
<evidence type="ECO:0000313" key="1">
    <source>
        <dbReference type="EMBL" id="ADB41654.1"/>
    </source>
</evidence>
<dbReference type="eggNOG" id="COG2849">
    <property type="taxonomic scope" value="Bacteria"/>
</dbReference>
<proteinExistence type="predicted"/>